<evidence type="ECO:0000313" key="1">
    <source>
        <dbReference type="EMBL" id="AEK36216.1"/>
    </source>
</evidence>
<dbReference type="HOGENOM" id="CLU_3006563_0_0_11"/>
<sequence length="56" mass="5994">MAEDYRRDLGINAVRAAARGEDGAMDSVFWRLMSERAGDLAGELRFFADGGSVGVG</sequence>
<dbReference type="EMBL" id="CP002917">
    <property type="protein sequence ID" value="AEK36216.1"/>
    <property type="molecule type" value="Genomic_DNA"/>
</dbReference>
<dbReference type="Proteomes" id="UP000006659">
    <property type="component" value="Chromosome"/>
</dbReference>
<dbReference type="KEGG" id="cva:CVAR_0864"/>
<protein>
    <submittedName>
        <fullName evidence="1">Uncharacterized protein</fullName>
    </submittedName>
</protein>
<proteinExistence type="predicted"/>
<name>G0HC54_CORVD</name>
<gene>
    <name evidence="1" type="ordered locus">CVAR_0864</name>
</gene>
<organism evidence="1 2">
    <name type="scientific">Corynebacterium variabile (strain DSM 44702 / CIP 107183 / JCM 12073 / NCIMB 30131)</name>
    <name type="common">Corynebacterium mooreparkense</name>
    <dbReference type="NCBI Taxonomy" id="858619"/>
    <lineage>
        <taxon>Bacteria</taxon>
        <taxon>Bacillati</taxon>
        <taxon>Actinomycetota</taxon>
        <taxon>Actinomycetes</taxon>
        <taxon>Mycobacteriales</taxon>
        <taxon>Corynebacteriaceae</taxon>
        <taxon>Corynebacterium</taxon>
    </lineage>
</organism>
<accession>G0HC54</accession>
<reference evidence="1 2" key="1">
    <citation type="journal article" date="2011" name="BMC Genomics">
        <title>Complete genome sequence of Corynebacterium variabile DSM 44702 isolated from the surface of smear-ripened cheeses and insights into cheese ripening and flavor generation.</title>
        <authorList>
            <person name="Schroeder J."/>
            <person name="Maus I."/>
            <person name="Trost E."/>
            <person name="Tauch A."/>
        </authorList>
    </citation>
    <scope>NUCLEOTIDE SEQUENCE [LARGE SCALE GENOMIC DNA]</scope>
    <source>
        <strain evidence="2">DSM 44702 / JCM 12073 / NCIMB 30131</strain>
    </source>
</reference>
<evidence type="ECO:0000313" key="2">
    <source>
        <dbReference type="Proteomes" id="UP000006659"/>
    </source>
</evidence>
<dbReference type="AlphaFoldDB" id="G0HC54"/>
<dbReference type="STRING" id="858619.CVAR_0864"/>